<proteinExistence type="predicted"/>
<evidence type="ECO:0000313" key="3">
    <source>
        <dbReference type="Proteomes" id="UP001154282"/>
    </source>
</evidence>
<name>A0AAV0ITY7_9ROSI</name>
<keyword evidence="3" id="KW-1185">Reference proteome</keyword>
<dbReference type="EMBL" id="CAMGYJ010000004">
    <property type="protein sequence ID" value="CAI0400224.1"/>
    <property type="molecule type" value="Genomic_DNA"/>
</dbReference>
<gene>
    <name evidence="2" type="ORF">LITE_LOCUS10670</name>
</gene>
<comment type="caution">
    <text evidence="2">The sequence shown here is derived from an EMBL/GenBank/DDBJ whole genome shotgun (WGS) entry which is preliminary data.</text>
</comment>
<dbReference type="AlphaFoldDB" id="A0AAV0ITY7"/>
<reference evidence="2" key="1">
    <citation type="submission" date="2022-08" db="EMBL/GenBank/DDBJ databases">
        <authorList>
            <person name="Gutierrez-Valencia J."/>
        </authorList>
    </citation>
    <scope>NUCLEOTIDE SEQUENCE</scope>
</reference>
<sequence>MAADTPPISKLGDDLLEKILIRSFPNPRSAGRSKPVCKRWNSLISHAGFNRGFVFSPQKQKQRHAATSAPLQGRSPAFAPKLPPRTRRIPIQFRRLGFLQGLASMRFSEFGVGLPSRKGPIALDLQSIYESMGRPFSGARNDDFQHNEGSEIDLSRISKCK</sequence>
<dbReference type="Proteomes" id="UP001154282">
    <property type="component" value="Unassembled WGS sequence"/>
</dbReference>
<evidence type="ECO:0008006" key="4">
    <source>
        <dbReference type="Google" id="ProtNLM"/>
    </source>
</evidence>
<protein>
    <recommendedName>
        <fullName evidence="4">F-box domain-containing protein</fullName>
    </recommendedName>
</protein>
<dbReference type="SUPFAM" id="SSF81383">
    <property type="entry name" value="F-box domain"/>
    <property type="match status" value="1"/>
</dbReference>
<organism evidence="2 3">
    <name type="scientific">Linum tenue</name>
    <dbReference type="NCBI Taxonomy" id="586396"/>
    <lineage>
        <taxon>Eukaryota</taxon>
        <taxon>Viridiplantae</taxon>
        <taxon>Streptophyta</taxon>
        <taxon>Embryophyta</taxon>
        <taxon>Tracheophyta</taxon>
        <taxon>Spermatophyta</taxon>
        <taxon>Magnoliopsida</taxon>
        <taxon>eudicotyledons</taxon>
        <taxon>Gunneridae</taxon>
        <taxon>Pentapetalae</taxon>
        <taxon>rosids</taxon>
        <taxon>fabids</taxon>
        <taxon>Malpighiales</taxon>
        <taxon>Linaceae</taxon>
        <taxon>Linum</taxon>
    </lineage>
</organism>
<feature type="region of interest" description="Disordered" evidence="1">
    <location>
        <begin position="58"/>
        <end position="84"/>
    </location>
</feature>
<evidence type="ECO:0000256" key="1">
    <source>
        <dbReference type="SAM" id="MobiDB-lite"/>
    </source>
</evidence>
<dbReference type="InterPro" id="IPR036047">
    <property type="entry name" value="F-box-like_dom_sf"/>
</dbReference>
<evidence type="ECO:0000313" key="2">
    <source>
        <dbReference type="EMBL" id="CAI0400224.1"/>
    </source>
</evidence>
<accession>A0AAV0ITY7</accession>